<dbReference type="EMBL" id="CP098023">
    <property type="protein sequence ID" value="WKD49607.1"/>
    <property type="molecule type" value="Genomic_DNA"/>
</dbReference>
<gene>
    <name evidence="4" type="ORF">M8T91_17220</name>
</gene>
<dbReference type="RefSeq" id="WP_301415459.1">
    <property type="nucleotide sequence ID" value="NZ_CP098023.1"/>
</dbReference>
<name>A0ABY9EBD2_9GAMM</name>
<dbReference type="PANTHER" id="PTHR24171">
    <property type="entry name" value="ANKYRIN REPEAT DOMAIN-CONTAINING PROTEIN 39-RELATED"/>
    <property type="match status" value="1"/>
</dbReference>
<dbReference type="PROSITE" id="PS50297">
    <property type="entry name" value="ANK_REP_REGION"/>
    <property type="match status" value="2"/>
</dbReference>
<organism evidence="4 5">
    <name type="scientific">Microbulbifer spongiae</name>
    <dbReference type="NCBI Taxonomy" id="2944933"/>
    <lineage>
        <taxon>Bacteria</taxon>
        <taxon>Pseudomonadati</taxon>
        <taxon>Pseudomonadota</taxon>
        <taxon>Gammaproteobacteria</taxon>
        <taxon>Cellvibrionales</taxon>
        <taxon>Microbulbiferaceae</taxon>
        <taxon>Microbulbifer</taxon>
    </lineage>
</organism>
<proteinExistence type="predicted"/>
<evidence type="ECO:0000313" key="5">
    <source>
        <dbReference type="Proteomes" id="UP001321520"/>
    </source>
</evidence>
<sequence>MRTIEEIYKEVESTPDFSGHKISFANYRNDYGDTPLHIVCNWGDCEAIQALVSEGADLNAIGETGFTPLHCAAEQNKPEVINLLIKLGAQIVTNTNGETPVELAQYLGCMEAVSAFNQNI</sequence>
<accession>A0ABY9EBD2</accession>
<protein>
    <submittedName>
        <fullName evidence="4">Ankyrin repeat domain-containing protein</fullName>
    </submittedName>
</protein>
<dbReference type="Proteomes" id="UP001321520">
    <property type="component" value="Chromosome"/>
</dbReference>
<evidence type="ECO:0000256" key="1">
    <source>
        <dbReference type="ARBA" id="ARBA00022737"/>
    </source>
</evidence>
<evidence type="ECO:0000313" key="4">
    <source>
        <dbReference type="EMBL" id="WKD49607.1"/>
    </source>
</evidence>
<dbReference type="SMART" id="SM00248">
    <property type="entry name" value="ANK"/>
    <property type="match status" value="2"/>
</dbReference>
<dbReference type="InterPro" id="IPR002110">
    <property type="entry name" value="Ankyrin_rpt"/>
</dbReference>
<feature type="repeat" description="ANK" evidence="3">
    <location>
        <begin position="31"/>
        <end position="63"/>
    </location>
</feature>
<dbReference type="PROSITE" id="PS50088">
    <property type="entry name" value="ANK_REPEAT"/>
    <property type="match status" value="2"/>
</dbReference>
<keyword evidence="1" id="KW-0677">Repeat</keyword>
<dbReference type="PANTHER" id="PTHR24171:SF9">
    <property type="entry name" value="ANKYRIN REPEAT DOMAIN-CONTAINING PROTEIN 39"/>
    <property type="match status" value="1"/>
</dbReference>
<keyword evidence="5" id="KW-1185">Reference proteome</keyword>
<reference evidence="4 5" key="1">
    <citation type="submission" date="2022-05" db="EMBL/GenBank/DDBJ databases">
        <title>Microbulbifer sp. nov., isolated from sponge.</title>
        <authorList>
            <person name="Gao L."/>
        </authorList>
    </citation>
    <scope>NUCLEOTIDE SEQUENCE [LARGE SCALE GENOMIC DNA]</scope>
    <source>
        <strain evidence="4 5">MI-G</strain>
    </source>
</reference>
<keyword evidence="2 3" id="KW-0040">ANK repeat</keyword>
<feature type="repeat" description="ANK" evidence="3">
    <location>
        <begin position="64"/>
        <end position="96"/>
    </location>
</feature>
<dbReference type="Pfam" id="PF12796">
    <property type="entry name" value="Ank_2"/>
    <property type="match status" value="1"/>
</dbReference>
<evidence type="ECO:0000256" key="3">
    <source>
        <dbReference type="PROSITE-ProRule" id="PRU00023"/>
    </source>
</evidence>
<dbReference type="InterPro" id="IPR036770">
    <property type="entry name" value="Ankyrin_rpt-contain_sf"/>
</dbReference>
<evidence type="ECO:0000256" key="2">
    <source>
        <dbReference type="ARBA" id="ARBA00023043"/>
    </source>
</evidence>
<dbReference type="Gene3D" id="1.25.40.20">
    <property type="entry name" value="Ankyrin repeat-containing domain"/>
    <property type="match status" value="2"/>
</dbReference>
<dbReference type="SUPFAM" id="SSF48403">
    <property type="entry name" value="Ankyrin repeat"/>
    <property type="match status" value="1"/>
</dbReference>